<dbReference type="EMBL" id="SLVU01000002">
    <property type="protein sequence ID" value="TCN34130.1"/>
    <property type="molecule type" value="Genomic_DNA"/>
</dbReference>
<name>A0A4V2RFW5_9HYPH</name>
<reference evidence="2 3" key="1">
    <citation type="submission" date="2019-03" db="EMBL/GenBank/DDBJ databases">
        <title>Genomic Encyclopedia of Type Strains, Phase IV (KMG-V): Genome sequencing to study the core and pangenomes of soil and plant-associated prokaryotes.</title>
        <authorList>
            <person name="Whitman W."/>
        </authorList>
    </citation>
    <scope>NUCLEOTIDE SEQUENCE [LARGE SCALE GENOMIC DNA]</scope>
    <source>
        <strain evidence="2 3">23C40</strain>
    </source>
</reference>
<comment type="caution">
    <text evidence="2">The sequence shown here is derived from an EMBL/GenBank/DDBJ whole genome shotgun (WGS) entry which is preliminary data.</text>
</comment>
<accession>A0A4V2RFW5</accession>
<feature type="domain" description="MmgE/PrpD C-terminal" evidence="1">
    <location>
        <begin position="68"/>
        <end position="223"/>
    </location>
</feature>
<dbReference type="InterPro" id="IPR036148">
    <property type="entry name" value="MmgE/PrpD_sf"/>
</dbReference>
<dbReference type="Pfam" id="PF19305">
    <property type="entry name" value="MmgE_PrpD_C"/>
    <property type="match status" value="1"/>
</dbReference>
<dbReference type="Gene3D" id="3.30.1330.120">
    <property type="entry name" value="2-methylcitrate dehydratase PrpD"/>
    <property type="match status" value="1"/>
</dbReference>
<gene>
    <name evidence="2" type="ORF">EV184_102442</name>
</gene>
<dbReference type="Proteomes" id="UP000295043">
    <property type="component" value="Unassembled WGS sequence"/>
</dbReference>
<evidence type="ECO:0000313" key="3">
    <source>
        <dbReference type="Proteomes" id="UP000295043"/>
    </source>
</evidence>
<proteinExistence type="predicted"/>
<dbReference type="InterPro" id="IPR042188">
    <property type="entry name" value="MmgE/PrpD_sf_2"/>
</dbReference>
<dbReference type="GO" id="GO:0016829">
    <property type="term" value="F:lyase activity"/>
    <property type="evidence" value="ECO:0007669"/>
    <property type="project" value="InterPro"/>
</dbReference>
<evidence type="ECO:0000313" key="2">
    <source>
        <dbReference type="EMBL" id="TCN34130.1"/>
    </source>
</evidence>
<dbReference type="PANTHER" id="PTHR16943:SF8">
    <property type="entry name" value="2-METHYLCITRATE DEHYDRATASE"/>
    <property type="match status" value="1"/>
</dbReference>
<organism evidence="2 3">
    <name type="scientific">Sinorhizobium americanum</name>
    <dbReference type="NCBI Taxonomy" id="194963"/>
    <lineage>
        <taxon>Bacteria</taxon>
        <taxon>Pseudomonadati</taxon>
        <taxon>Pseudomonadota</taxon>
        <taxon>Alphaproteobacteria</taxon>
        <taxon>Hyphomicrobiales</taxon>
        <taxon>Rhizobiaceae</taxon>
        <taxon>Sinorhizobium/Ensifer group</taxon>
        <taxon>Sinorhizobium</taxon>
    </lineage>
</organism>
<dbReference type="AlphaFoldDB" id="A0A4V2RFW5"/>
<sequence length="249" mass="27554">MHVRAVADARRVLAALARRPLVRCPWLLGIHECCRLDLFGGEACAGWQALSASDRHVIETHGLVTKLHPCCASTHRAIDAAHDLQIEHGFSLDDVLSVQTKVGRSAVDNLAYPDPVDEMQARFSMQYCIATALYQGGLSLTDFTGAAILRPEIRRHMSKISMSAYSATEEHGIERLPHQVTINLRDGRSLKTERLHATGSAAMPLTAGDRRLKFADCMRWAGLNAEKTHEVFLNFEDAASLKHLLNGFF</sequence>
<dbReference type="SUPFAM" id="SSF103378">
    <property type="entry name" value="2-methylcitrate dehydratase PrpD"/>
    <property type="match status" value="1"/>
</dbReference>
<dbReference type="PANTHER" id="PTHR16943">
    <property type="entry name" value="2-METHYLCITRATE DEHYDRATASE-RELATED"/>
    <property type="match status" value="1"/>
</dbReference>
<dbReference type="InterPro" id="IPR005656">
    <property type="entry name" value="MmgE_PrpD"/>
</dbReference>
<evidence type="ECO:0000259" key="1">
    <source>
        <dbReference type="Pfam" id="PF19305"/>
    </source>
</evidence>
<dbReference type="InterPro" id="IPR045337">
    <property type="entry name" value="MmgE_PrpD_C"/>
</dbReference>
<protein>
    <submittedName>
        <fullName evidence="2">MmgE/PrpD family protein</fullName>
    </submittedName>
</protein>